<sequence length="1316" mass="145021">MSKGSSSSFDRLLRPFAARGDGAGERPVRSEWAALSKTTTFLTGARPLIKAGDRANAEHRWNDAEKSYGEALRRNPKLEAVWVQYGHALKEQGFASRAEEAYRQALNLRPDKADTHLQLGHALKLQGKRSEAIAAYREAYMRDPASPHAAEELRGLAAPVPTGEEISGHLGEPNGMAGAGGPAGSAAASAAVFRRAPEGPLEQFLAANDLSLALLGKFDAEFYYYSTPSLRSRQQSFDREAALKHFVATGIGDLAAIREGYDFEPDFYVETYAQEVRSSDPSEVYRHYLRNGIEASRWPNRRLWLEALLGPTVRGLPAIELPSFAGADASQSFVDRFSMLMNEIMATQGSEVAIEARHAPLLVLIADRFVLEGKDDQALVAYQKILAAAPDFAPALRHFADCLLRRKCYLEASAIYERLTATADTTIWAYINLSHCAEQLGDQLAALRWLKAAIERFPADIGLRRRFHDLAPRFLTSSWLLANSQAAGGRLSDAQARVESDCDTVHGLLHTDDVAEKRYVRSVALVGNFDLPQCRFYRIDQKIEQLEAAGFVVESFNFKDGIQRFLEKVHCFDAVIFFRVPAYYDVIRAIDKAREVGCATFYEIDDLIFDAQFFPPAFETYDNQISRKEHEGLALGVPLFRAALRYSENALVSTKPLVGHVERAAPGTPAFVHANALHSPHAQHIGHQAMAPSSGRVTIFYGSGTKAHKQDFQELVEPALVAMAKKYRDRVSIVLAGYMSPGSALRECRDSLVLLPPVWDVHQYWATLSAADINLAVLKPAPTTDVKSEIKWLEAAMLGIPSVISETALYADLIEDGVDGLLARTPGEWTEALDRLIGDAELRARIGRNAREKALQQYGVPAMAKNITGILRQAALPAPDERKRVLVVNVFYPPQSLGGATRVVHDNVKHFAAHHRGEFSFDVFSSIEGGTEPYKVSSHAADGVRVVGVTTPSIPDIDRIVYDEKMAKVFGDYLDVCRPDIIHFHCIQRLTTAIILETRRRGIPYVLTVHDGWWISDEQFLLGKDDRIDLYDHGNPASQLGRVPAEQFATRMQLRECLLGAEKVLAVSNAFAEVYRSTGIPNVVAVPNGGSEIVPLPRIPSPDGKVRLGFIGGLARHKGYHLIQRALLSGGFENLRFVFIDHAMAVGTRRQSRLGTTEVDIRPKISQSRVAELYAELDVLVAPSVWPEAYGLVTREAQMCGCWVIASDRGAVGEDIVEGENGFRVDVSSPEGLVEVLRKIDRDPARYLQSPAVQAGIRRAADQAEDLVAIYREILLQRGSSPEAALERAVKSQPEPASQIASAEANRLRDAVSDGS</sequence>
<dbReference type="Pfam" id="PF13414">
    <property type="entry name" value="TPR_11"/>
    <property type="match status" value="1"/>
</dbReference>
<evidence type="ECO:0000256" key="2">
    <source>
        <dbReference type="ARBA" id="ARBA00022679"/>
    </source>
</evidence>
<dbReference type="PANTHER" id="PTHR12526:SF510">
    <property type="entry name" value="D-INOSITOL 3-PHOSPHATE GLYCOSYLTRANSFERASE"/>
    <property type="match status" value="1"/>
</dbReference>
<keyword evidence="3" id="KW-0802">TPR repeat</keyword>
<dbReference type="PROSITE" id="PS50005">
    <property type="entry name" value="TPR"/>
    <property type="match status" value="2"/>
</dbReference>
<dbReference type="CDD" id="cd03823">
    <property type="entry name" value="GT4_ExpE7-like"/>
    <property type="match status" value="1"/>
</dbReference>
<dbReference type="InterPro" id="IPR019734">
    <property type="entry name" value="TPR_rpt"/>
</dbReference>
<keyword evidence="9" id="KW-1185">Reference proteome</keyword>
<comment type="caution">
    <text evidence="8">The sequence shown here is derived from an EMBL/GenBank/DDBJ whole genome shotgun (WGS) entry which is preliminary data.</text>
</comment>
<dbReference type="SUPFAM" id="SSF48452">
    <property type="entry name" value="TPR-like"/>
    <property type="match status" value="1"/>
</dbReference>
<dbReference type="Gene3D" id="3.40.50.2000">
    <property type="entry name" value="Glycogen Phosphorylase B"/>
    <property type="match status" value="3"/>
</dbReference>
<accession>A0ABS3J5U5</accession>
<feature type="domain" description="Glycosyl transferase family 1" evidence="5">
    <location>
        <begin position="1101"/>
        <end position="1244"/>
    </location>
</feature>
<dbReference type="SUPFAM" id="SSF53756">
    <property type="entry name" value="UDP-Glycosyltransferase/glycogen phosphorylase"/>
    <property type="match status" value="2"/>
</dbReference>
<evidence type="ECO:0000256" key="3">
    <source>
        <dbReference type="PROSITE-ProRule" id="PRU00339"/>
    </source>
</evidence>
<feature type="repeat" description="TPR" evidence="3">
    <location>
        <begin position="113"/>
        <end position="146"/>
    </location>
</feature>
<reference evidence="8 9" key="1">
    <citation type="submission" date="2021-03" db="EMBL/GenBank/DDBJ databases">
        <title>Whole genome sequence of Jiella sp. MQZ13P-4.</title>
        <authorList>
            <person name="Tuo L."/>
        </authorList>
    </citation>
    <scope>NUCLEOTIDE SEQUENCE [LARGE SCALE GENOMIC DNA]</scope>
    <source>
        <strain evidence="8 9">MQZ13P-4</strain>
    </source>
</reference>
<evidence type="ECO:0000313" key="9">
    <source>
        <dbReference type="Proteomes" id="UP000664288"/>
    </source>
</evidence>
<feature type="repeat" description="TPR" evidence="3">
    <location>
        <begin position="79"/>
        <end position="112"/>
    </location>
</feature>
<protein>
    <submittedName>
        <fullName evidence="8">Glycosyltransferase</fullName>
    </submittedName>
</protein>
<feature type="domain" description="Glycosyltransferase subfamily 4-like N-terminal" evidence="6">
    <location>
        <begin position="898"/>
        <end position="1089"/>
    </location>
</feature>
<dbReference type="InterPro" id="IPR055259">
    <property type="entry name" value="YkvP/CgeB_Glyco_trans-like"/>
</dbReference>
<dbReference type="InterPro" id="IPR028098">
    <property type="entry name" value="Glyco_trans_4-like_N"/>
</dbReference>
<evidence type="ECO:0000259" key="5">
    <source>
        <dbReference type="Pfam" id="PF00534"/>
    </source>
</evidence>
<keyword evidence="1" id="KW-0328">Glycosyltransferase</keyword>
<keyword evidence="2" id="KW-0808">Transferase</keyword>
<dbReference type="InterPro" id="IPR001296">
    <property type="entry name" value="Glyco_trans_1"/>
</dbReference>
<dbReference type="InterPro" id="IPR011990">
    <property type="entry name" value="TPR-like_helical_dom_sf"/>
</dbReference>
<feature type="region of interest" description="Disordered" evidence="4">
    <location>
        <begin position="1286"/>
        <end position="1316"/>
    </location>
</feature>
<dbReference type="EMBL" id="JAFMPY010000017">
    <property type="protein sequence ID" value="MBO0905056.1"/>
    <property type="molecule type" value="Genomic_DNA"/>
</dbReference>
<evidence type="ECO:0000256" key="1">
    <source>
        <dbReference type="ARBA" id="ARBA00022676"/>
    </source>
</evidence>
<dbReference type="Pfam" id="PF13524">
    <property type="entry name" value="Glyco_trans_1_2"/>
    <property type="match status" value="1"/>
</dbReference>
<proteinExistence type="predicted"/>
<organism evidence="8 9">
    <name type="scientific">Jiella sonneratiae</name>
    <dbReference type="NCBI Taxonomy" id="2816856"/>
    <lineage>
        <taxon>Bacteria</taxon>
        <taxon>Pseudomonadati</taxon>
        <taxon>Pseudomonadota</taxon>
        <taxon>Alphaproteobacteria</taxon>
        <taxon>Hyphomicrobiales</taxon>
        <taxon>Aurantimonadaceae</taxon>
        <taxon>Jiella</taxon>
    </lineage>
</organism>
<dbReference type="Proteomes" id="UP000664288">
    <property type="component" value="Unassembled WGS sequence"/>
</dbReference>
<name>A0ABS3J5U5_9HYPH</name>
<evidence type="ECO:0000256" key="4">
    <source>
        <dbReference type="SAM" id="MobiDB-lite"/>
    </source>
</evidence>
<evidence type="ECO:0000313" key="8">
    <source>
        <dbReference type="EMBL" id="MBO0905056.1"/>
    </source>
</evidence>
<dbReference type="Pfam" id="PF13439">
    <property type="entry name" value="Glyco_transf_4"/>
    <property type="match status" value="1"/>
</dbReference>
<dbReference type="PANTHER" id="PTHR12526">
    <property type="entry name" value="GLYCOSYLTRANSFERASE"/>
    <property type="match status" value="1"/>
</dbReference>
<dbReference type="Pfam" id="PF00534">
    <property type="entry name" value="Glycos_transf_1"/>
    <property type="match status" value="1"/>
</dbReference>
<dbReference type="RefSeq" id="WP_207351697.1">
    <property type="nucleotide sequence ID" value="NZ_JAFMPY010000017.1"/>
</dbReference>
<feature type="domain" description="Spore protein YkvP/CgeB glycosyl transferase-like" evidence="7">
    <location>
        <begin position="762"/>
        <end position="864"/>
    </location>
</feature>
<dbReference type="Gene3D" id="1.25.40.10">
    <property type="entry name" value="Tetratricopeptide repeat domain"/>
    <property type="match status" value="3"/>
</dbReference>
<feature type="compositionally biased region" description="Basic and acidic residues" evidence="4">
    <location>
        <begin position="1306"/>
        <end position="1316"/>
    </location>
</feature>
<evidence type="ECO:0000259" key="6">
    <source>
        <dbReference type="Pfam" id="PF13439"/>
    </source>
</evidence>
<dbReference type="SMART" id="SM00028">
    <property type="entry name" value="TPR"/>
    <property type="match status" value="6"/>
</dbReference>
<evidence type="ECO:0000259" key="7">
    <source>
        <dbReference type="Pfam" id="PF13524"/>
    </source>
</evidence>
<gene>
    <name evidence="8" type="ORF">J1C47_15535</name>
</gene>